<gene>
    <name evidence="2" type="ORF">FHR24_001576</name>
</gene>
<protein>
    <submittedName>
        <fullName evidence="2">Outer membrane protein OmpA-like peptidoglycan-associated protein</fullName>
    </submittedName>
</protein>
<comment type="caution">
    <text evidence="2">The sequence shown here is derived from an EMBL/GenBank/DDBJ whole genome shotgun (WGS) entry which is preliminary data.</text>
</comment>
<accession>A0ABX0UDK7</accession>
<organism evidence="2 3">
    <name type="scientific">Wenyingzhuangia heitensis</name>
    <dbReference type="NCBI Taxonomy" id="1487859"/>
    <lineage>
        <taxon>Bacteria</taxon>
        <taxon>Pseudomonadati</taxon>
        <taxon>Bacteroidota</taxon>
        <taxon>Flavobacteriia</taxon>
        <taxon>Flavobacteriales</taxon>
        <taxon>Flavobacteriaceae</taxon>
        <taxon>Wenyingzhuangia</taxon>
    </lineage>
</organism>
<keyword evidence="1" id="KW-1133">Transmembrane helix</keyword>
<name>A0ABX0UDK7_9FLAO</name>
<feature type="transmembrane region" description="Helical" evidence="1">
    <location>
        <begin position="6"/>
        <end position="29"/>
    </location>
</feature>
<keyword evidence="3" id="KW-1185">Reference proteome</keyword>
<keyword evidence="1" id="KW-0472">Membrane</keyword>
<sequence>MKKSSYFWVGYSDLMTSMFFLMLVLYVVTFTQLKTEIQKLIVTQTMVDKIKEIQNALNSLDEKYFEFDKESKRYKLKIDASFRPGSKNIFDIPTDKREELFDAGNELYNKLESIIKQNKNVDYLLIIEGNTARYQNNYLENPDRGYELSYQRALALNNFWKSKGIDFIKLAPQCEIILAGSGYFGQSRDNIIESNNKRFTIQITSKIGKLIEND</sequence>
<keyword evidence="1" id="KW-0812">Transmembrane</keyword>
<evidence type="ECO:0000313" key="3">
    <source>
        <dbReference type="Proteomes" id="UP000745859"/>
    </source>
</evidence>
<reference evidence="2 3" key="1">
    <citation type="submission" date="2020-03" db="EMBL/GenBank/DDBJ databases">
        <title>Genomic Encyclopedia of Type Strains, Phase IV (KMG-IV): sequencing the most valuable type-strain genomes for metagenomic binning, comparative biology and taxonomic classification.</title>
        <authorList>
            <person name="Goeker M."/>
        </authorList>
    </citation>
    <scope>NUCLEOTIDE SEQUENCE [LARGE SCALE GENOMIC DNA]</scope>
    <source>
        <strain evidence="2 3">DSM 101599</strain>
    </source>
</reference>
<dbReference type="Proteomes" id="UP000745859">
    <property type="component" value="Unassembled WGS sequence"/>
</dbReference>
<evidence type="ECO:0000256" key="1">
    <source>
        <dbReference type="SAM" id="Phobius"/>
    </source>
</evidence>
<evidence type="ECO:0000313" key="2">
    <source>
        <dbReference type="EMBL" id="NIJ45137.1"/>
    </source>
</evidence>
<dbReference type="RefSeq" id="WP_167186428.1">
    <property type="nucleotide sequence ID" value="NZ_JAASQL010000001.1"/>
</dbReference>
<dbReference type="EMBL" id="JAASQL010000001">
    <property type="protein sequence ID" value="NIJ45137.1"/>
    <property type="molecule type" value="Genomic_DNA"/>
</dbReference>
<dbReference type="InterPro" id="IPR036737">
    <property type="entry name" value="OmpA-like_sf"/>
</dbReference>
<dbReference type="Gene3D" id="3.30.1330.60">
    <property type="entry name" value="OmpA-like domain"/>
    <property type="match status" value="1"/>
</dbReference>
<proteinExistence type="predicted"/>